<gene>
    <name evidence="1" type="ORF">GGQ54_002231</name>
</gene>
<reference evidence="1 2" key="1">
    <citation type="submission" date="2020-07" db="EMBL/GenBank/DDBJ databases">
        <title>Sequencing the genomes of 1000 actinobacteria strains.</title>
        <authorList>
            <person name="Klenk H.-P."/>
        </authorList>
    </citation>
    <scope>NUCLEOTIDE SEQUENCE [LARGE SCALE GENOMIC DNA]</scope>
    <source>
        <strain evidence="1 2">DSM 103164</strain>
    </source>
</reference>
<dbReference type="Proteomes" id="UP000527616">
    <property type="component" value="Unassembled WGS sequence"/>
</dbReference>
<evidence type="ECO:0000313" key="2">
    <source>
        <dbReference type="Proteomes" id="UP000527616"/>
    </source>
</evidence>
<comment type="caution">
    <text evidence="1">The sequence shown here is derived from an EMBL/GenBank/DDBJ whole genome shotgun (WGS) entry which is preliminary data.</text>
</comment>
<protein>
    <submittedName>
        <fullName evidence="1">Uncharacterized protein</fullName>
    </submittedName>
</protein>
<keyword evidence="2" id="KW-1185">Reference proteome</keyword>
<accession>A0A7Z0DAA0</accession>
<sequence>MNPRTRRAVVTGVLVALLLLVVIGAFVQGAATGR</sequence>
<proteinExistence type="predicted"/>
<evidence type="ECO:0000313" key="1">
    <source>
        <dbReference type="EMBL" id="NYI71671.1"/>
    </source>
</evidence>
<organism evidence="1 2">
    <name type="scientific">Naumannella cuiyingiana</name>
    <dbReference type="NCBI Taxonomy" id="1347891"/>
    <lineage>
        <taxon>Bacteria</taxon>
        <taxon>Bacillati</taxon>
        <taxon>Actinomycetota</taxon>
        <taxon>Actinomycetes</taxon>
        <taxon>Propionibacteriales</taxon>
        <taxon>Propionibacteriaceae</taxon>
        <taxon>Naumannella</taxon>
    </lineage>
</organism>
<dbReference type="AlphaFoldDB" id="A0A7Z0DAA0"/>
<dbReference type="EMBL" id="JACBZS010000001">
    <property type="protein sequence ID" value="NYI71671.1"/>
    <property type="molecule type" value="Genomic_DNA"/>
</dbReference>
<name>A0A7Z0DAA0_9ACTN</name>